<evidence type="ECO:0000313" key="3">
    <source>
        <dbReference type="Proteomes" id="UP000070544"/>
    </source>
</evidence>
<feature type="compositionally biased region" description="Low complexity" evidence="1">
    <location>
        <begin position="154"/>
        <end position="175"/>
    </location>
</feature>
<name>A0A139A8U9_GONPJ</name>
<reference evidence="2 3" key="1">
    <citation type="journal article" date="2015" name="Genome Biol. Evol.">
        <title>Phylogenomic analyses indicate that early fungi evolved digesting cell walls of algal ancestors of land plants.</title>
        <authorList>
            <person name="Chang Y."/>
            <person name="Wang S."/>
            <person name="Sekimoto S."/>
            <person name="Aerts A.L."/>
            <person name="Choi C."/>
            <person name="Clum A."/>
            <person name="LaButti K.M."/>
            <person name="Lindquist E.A."/>
            <person name="Yee Ngan C."/>
            <person name="Ohm R.A."/>
            <person name="Salamov A.A."/>
            <person name="Grigoriev I.V."/>
            <person name="Spatafora J.W."/>
            <person name="Berbee M.L."/>
        </authorList>
    </citation>
    <scope>NUCLEOTIDE SEQUENCE [LARGE SCALE GENOMIC DNA]</scope>
    <source>
        <strain evidence="2 3">JEL478</strain>
    </source>
</reference>
<feature type="compositionally biased region" description="Low complexity" evidence="1">
    <location>
        <begin position="125"/>
        <end position="134"/>
    </location>
</feature>
<dbReference type="EMBL" id="KQ965781">
    <property type="protein sequence ID" value="KXS13134.1"/>
    <property type="molecule type" value="Genomic_DNA"/>
</dbReference>
<proteinExistence type="predicted"/>
<dbReference type="OrthoDB" id="2174055at2759"/>
<gene>
    <name evidence="2" type="ORF">M427DRAFT_58858</name>
</gene>
<feature type="compositionally biased region" description="Pro residues" evidence="1">
    <location>
        <begin position="39"/>
        <end position="50"/>
    </location>
</feature>
<protein>
    <submittedName>
        <fullName evidence="2">Uncharacterized protein</fullName>
    </submittedName>
</protein>
<dbReference type="AlphaFoldDB" id="A0A139A8U9"/>
<sequence>MYETGDSFIINVELEEVTDRTRHLLVTPEFLEEHRTAPPSAPRQPLPSPHSMPLSLPLSPQSPVGSSLYQSPSLPNVGGGGYAALSMPGRQGQNGRGPGSIAQISIPSAAEARGYGITAPPSPPSSFSMHPSGSLNSNGAPRLDFGALPTPNSTGNRTLNGTGNGGQMAQMQQQQQQLNLTRPANIAAGIISETPGPKNAEPIVVTVAGKEYVFPLVWKNASRDGTEEVMGILGKNEWAAQRNWGYKHVKYTDMDFMIVYGPRESSFKKLKGASLFSFTMFFNTRPIFQSALNKYHRKFNSLSPADFKMYLIDTISQVKRMDLSQEVVVTEWACIQPPAVVQVESAMGSGEYHCLYLIKDAKNDMTDLCRKRVETWIVKALEDGGTWSAVSSSRSEVTSVMSRSAQSS</sequence>
<feature type="compositionally biased region" description="Low complexity" evidence="1">
    <location>
        <begin position="51"/>
        <end position="68"/>
    </location>
</feature>
<dbReference type="Proteomes" id="UP000070544">
    <property type="component" value="Unassembled WGS sequence"/>
</dbReference>
<evidence type="ECO:0000256" key="1">
    <source>
        <dbReference type="SAM" id="MobiDB-lite"/>
    </source>
</evidence>
<keyword evidence="3" id="KW-1185">Reference proteome</keyword>
<evidence type="ECO:0000313" key="2">
    <source>
        <dbReference type="EMBL" id="KXS13134.1"/>
    </source>
</evidence>
<accession>A0A139A8U9</accession>
<feature type="region of interest" description="Disordered" evidence="1">
    <location>
        <begin position="29"/>
        <end position="72"/>
    </location>
</feature>
<feature type="region of interest" description="Disordered" evidence="1">
    <location>
        <begin position="114"/>
        <end position="175"/>
    </location>
</feature>
<organism evidence="2 3">
    <name type="scientific">Gonapodya prolifera (strain JEL478)</name>
    <name type="common">Monoblepharis prolifera</name>
    <dbReference type="NCBI Taxonomy" id="1344416"/>
    <lineage>
        <taxon>Eukaryota</taxon>
        <taxon>Fungi</taxon>
        <taxon>Fungi incertae sedis</taxon>
        <taxon>Chytridiomycota</taxon>
        <taxon>Chytridiomycota incertae sedis</taxon>
        <taxon>Monoblepharidomycetes</taxon>
        <taxon>Monoblepharidales</taxon>
        <taxon>Gonapodyaceae</taxon>
        <taxon>Gonapodya</taxon>
    </lineage>
</organism>